<dbReference type="Pfam" id="PF06898">
    <property type="entry name" value="YqfD"/>
    <property type="match status" value="1"/>
</dbReference>
<dbReference type="Proteomes" id="UP000095662">
    <property type="component" value="Unassembled WGS sequence"/>
</dbReference>
<organism evidence="2 3">
    <name type="scientific">[Eubacterium] siraeum</name>
    <dbReference type="NCBI Taxonomy" id="39492"/>
    <lineage>
        <taxon>Bacteria</taxon>
        <taxon>Bacillati</taxon>
        <taxon>Bacillota</taxon>
        <taxon>Clostridia</taxon>
        <taxon>Eubacteriales</taxon>
        <taxon>Oscillospiraceae</taxon>
        <taxon>Oscillospiraceae incertae sedis</taxon>
    </lineage>
</organism>
<dbReference type="InterPro" id="IPR010690">
    <property type="entry name" value="YqfD"/>
</dbReference>
<dbReference type="STRING" id="39492.ERS852540_00723"/>
<reference evidence="2 3" key="1">
    <citation type="submission" date="2015-09" db="EMBL/GenBank/DDBJ databases">
        <authorList>
            <consortium name="Pathogen Informatics"/>
        </authorList>
    </citation>
    <scope>NUCLEOTIDE SEQUENCE [LARGE SCALE GENOMIC DNA]</scope>
    <source>
        <strain evidence="2 3">2789STDY5834928</strain>
    </source>
</reference>
<dbReference type="EMBL" id="CZBY01000004">
    <property type="protein sequence ID" value="CUQ83618.1"/>
    <property type="molecule type" value="Genomic_DNA"/>
</dbReference>
<feature type="transmembrane region" description="Helical" evidence="1">
    <location>
        <begin position="89"/>
        <end position="110"/>
    </location>
</feature>
<dbReference type="OrthoDB" id="1640349at2"/>
<evidence type="ECO:0000256" key="1">
    <source>
        <dbReference type="SAM" id="Phobius"/>
    </source>
</evidence>
<protein>
    <submittedName>
        <fullName evidence="2">Sporulation protein YqfD</fullName>
    </submittedName>
</protein>
<gene>
    <name evidence="2" type="ORF">ERS852540_00723</name>
</gene>
<name>A0A174ZH73_9FIRM</name>
<proteinExistence type="predicted"/>
<accession>A0A174ZH73</accession>
<dbReference type="AlphaFoldDB" id="A0A174ZH73"/>
<keyword evidence="1" id="KW-1133">Transmembrane helix</keyword>
<keyword evidence="1" id="KW-0812">Transmembrane</keyword>
<evidence type="ECO:0000313" key="2">
    <source>
        <dbReference type="EMBL" id="CUQ83618.1"/>
    </source>
</evidence>
<sequence length="397" mass="45378">MKRRKARATFAAYITIKGLGGFQEKFISELITNDIQIYEICQDKDGFTAVIKPYSYLKTARIARKHGIRLRVTERQGFIFRLLPLRKRWGLVTGALCCCAVIVLLSQFVWRIDIIGNSEVTDTQICAVMEKNGLMPGCSRKSFDEWVCEQSAMAEISRLSWVAVERQGSSVSVKVAETNDPEPAEIPIETPCNVISDFDGQLVYTEIYKGKLQTTVGSGIVKGQLIISGTVNDNGGHIVYVHADGLLKAECEQTEEFFLPFEQTRSVKTDEKYYSTYLMFGSYALPLPWEHYEAENMDGFTYSEDTYNVSILGADTPYRYKRGVYTRMSEKTVRYTARDIMTQLEKQKKDYEENFLSQCRILSDEREVCTEENGIRMTVKYKLERNIGVKQPITVLY</sequence>
<keyword evidence="1" id="KW-0472">Membrane</keyword>
<evidence type="ECO:0000313" key="3">
    <source>
        <dbReference type="Proteomes" id="UP000095662"/>
    </source>
</evidence>